<dbReference type="Proteomes" id="UP000267352">
    <property type="component" value="Segment"/>
</dbReference>
<protein>
    <submittedName>
        <fullName evidence="1">WSSV464</fullName>
    </submittedName>
</protein>
<reference evidence="1" key="2">
    <citation type="journal article" date="2018" name="Genome Announc.">
        <title>First Report of a Complete Genome Sequence of White spot syndrome virus from India.</title>
        <authorList>
            <person name="Vinaya Kumar K."/>
            <person name="Shekhar M.S."/>
            <person name="Otta S.K."/>
            <person name="Karthic K."/>
            <person name="Ashok Kumar J."/>
            <person name="Gopikrishna G."/>
            <person name="Vijayan K.K."/>
        </authorList>
    </citation>
    <scope>NUCLEOTIDE SEQUENCE</scope>
    <source>
        <strain evidence="1">IN_AP4RU</strain>
    </source>
</reference>
<organism evidence="1">
    <name type="scientific">White spot syndrome virus</name>
    <dbReference type="NCBI Taxonomy" id="342409"/>
    <lineage>
        <taxon>Viruses</taxon>
        <taxon>Viruses incertae sedis</taxon>
        <taxon>Naldaviricetes</taxon>
        <taxon>Nimaviridae</taxon>
        <taxon>Whispovirus</taxon>
    </lineage>
</organism>
<reference evidence="1" key="1">
    <citation type="submission" date="2017-12" db="EMBL/GenBank/DDBJ databases">
        <authorList>
            <person name="Katneni V.K."/>
            <person name="Shekhar M.S."/>
            <person name="Otta S.K."/>
            <person name="Karthic K."/>
            <person name="Jangam A.K."/>
            <person name="Gopikrishna G."/>
            <person name="Vijayan K.K."/>
        </authorList>
    </citation>
    <scope>NUCLEOTIDE SEQUENCE [LARGE SCALE GENOMIC DNA]</scope>
    <source>
        <strain evidence="1">IN_AP4RU</strain>
    </source>
</reference>
<accession>A0A2I6SCE4</accession>
<name>A0A2I6SCE4_9VIRU</name>
<evidence type="ECO:0000313" key="1">
    <source>
        <dbReference type="EMBL" id="AUO15223.1"/>
    </source>
</evidence>
<dbReference type="EMBL" id="MG702567">
    <property type="protein sequence ID" value="AUO15223.1"/>
    <property type="molecule type" value="Genomic_DNA"/>
</dbReference>
<proteinExistence type="predicted"/>
<sequence>MGNGRKCYFPNDKEYVESCKKHESPQIFHRNEKIALVLL</sequence>